<accession>A0A4R6WMI6</accession>
<keyword evidence="3" id="KW-0731">Sigma factor</keyword>
<name>A0A4R6WMI6_9SPHI</name>
<dbReference type="AlphaFoldDB" id="A0A4R6WMI6"/>
<feature type="domain" description="RNA polymerase sigma factor 70 region 4 type 2" evidence="6">
    <location>
        <begin position="127"/>
        <end position="176"/>
    </location>
</feature>
<dbReference type="InterPro" id="IPR014284">
    <property type="entry name" value="RNA_pol_sigma-70_dom"/>
</dbReference>
<reference evidence="7 8" key="1">
    <citation type="submission" date="2019-03" db="EMBL/GenBank/DDBJ databases">
        <title>Genomic Encyclopedia of Archaeal and Bacterial Type Strains, Phase II (KMG-II): from individual species to whole genera.</title>
        <authorList>
            <person name="Goeker M."/>
        </authorList>
    </citation>
    <scope>NUCLEOTIDE SEQUENCE [LARGE SCALE GENOMIC DNA]</scope>
    <source>
        <strain evidence="7 8">DSM 28353</strain>
    </source>
</reference>
<dbReference type="Pfam" id="PF08281">
    <property type="entry name" value="Sigma70_r4_2"/>
    <property type="match status" value="1"/>
</dbReference>
<evidence type="ECO:0000313" key="7">
    <source>
        <dbReference type="EMBL" id="TDQ79301.1"/>
    </source>
</evidence>
<keyword evidence="4" id="KW-0804">Transcription</keyword>
<organism evidence="7 8">
    <name type="scientific">Sphingobacterium yanglingense</name>
    <dbReference type="NCBI Taxonomy" id="1437280"/>
    <lineage>
        <taxon>Bacteria</taxon>
        <taxon>Pseudomonadati</taxon>
        <taxon>Bacteroidota</taxon>
        <taxon>Sphingobacteriia</taxon>
        <taxon>Sphingobacteriales</taxon>
        <taxon>Sphingobacteriaceae</taxon>
        <taxon>Sphingobacterium</taxon>
    </lineage>
</organism>
<gene>
    <name evidence="7" type="ORF">CLV99_0735</name>
</gene>
<dbReference type="GO" id="GO:0003677">
    <property type="term" value="F:DNA binding"/>
    <property type="evidence" value="ECO:0007669"/>
    <property type="project" value="InterPro"/>
</dbReference>
<dbReference type="CDD" id="cd06171">
    <property type="entry name" value="Sigma70_r4"/>
    <property type="match status" value="1"/>
</dbReference>
<proteinExistence type="inferred from homology"/>
<dbReference type="PANTHER" id="PTHR43133">
    <property type="entry name" value="RNA POLYMERASE ECF-TYPE SIGMA FACTO"/>
    <property type="match status" value="1"/>
</dbReference>
<dbReference type="InterPro" id="IPR013249">
    <property type="entry name" value="RNA_pol_sigma70_r4_t2"/>
</dbReference>
<comment type="similarity">
    <text evidence="1">Belongs to the sigma-70 factor family. ECF subfamily.</text>
</comment>
<dbReference type="EMBL" id="SNYV01000011">
    <property type="protein sequence ID" value="TDQ79301.1"/>
    <property type="molecule type" value="Genomic_DNA"/>
</dbReference>
<dbReference type="SUPFAM" id="SSF88946">
    <property type="entry name" value="Sigma2 domain of RNA polymerase sigma factors"/>
    <property type="match status" value="1"/>
</dbReference>
<dbReference type="InterPro" id="IPR007627">
    <property type="entry name" value="RNA_pol_sigma70_r2"/>
</dbReference>
<keyword evidence="2" id="KW-0805">Transcription regulation</keyword>
<dbReference type="NCBIfam" id="TIGR02937">
    <property type="entry name" value="sigma70-ECF"/>
    <property type="match status" value="1"/>
</dbReference>
<dbReference type="InterPro" id="IPR039425">
    <property type="entry name" value="RNA_pol_sigma-70-like"/>
</dbReference>
<evidence type="ECO:0000313" key="8">
    <source>
        <dbReference type="Proteomes" id="UP000295292"/>
    </source>
</evidence>
<evidence type="ECO:0000256" key="2">
    <source>
        <dbReference type="ARBA" id="ARBA00023015"/>
    </source>
</evidence>
<dbReference type="InterPro" id="IPR036388">
    <property type="entry name" value="WH-like_DNA-bd_sf"/>
</dbReference>
<evidence type="ECO:0000256" key="3">
    <source>
        <dbReference type="ARBA" id="ARBA00023082"/>
    </source>
</evidence>
<protein>
    <submittedName>
        <fullName evidence="7">RNA polymerase sigma-70 factor (ECF subfamily)</fullName>
    </submittedName>
</protein>
<dbReference type="RefSeq" id="WP_133583101.1">
    <property type="nucleotide sequence ID" value="NZ_SNYV01000011.1"/>
</dbReference>
<dbReference type="SUPFAM" id="SSF88659">
    <property type="entry name" value="Sigma3 and sigma4 domains of RNA polymerase sigma factors"/>
    <property type="match status" value="1"/>
</dbReference>
<dbReference type="Proteomes" id="UP000295292">
    <property type="component" value="Unassembled WGS sequence"/>
</dbReference>
<dbReference type="Pfam" id="PF04542">
    <property type="entry name" value="Sigma70_r2"/>
    <property type="match status" value="1"/>
</dbReference>
<dbReference type="InterPro" id="IPR013324">
    <property type="entry name" value="RNA_pol_sigma_r3/r4-like"/>
</dbReference>
<keyword evidence="8" id="KW-1185">Reference proteome</keyword>
<dbReference type="InterPro" id="IPR013325">
    <property type="entry name" value="RNA_pol_sigma_r2"/>
</dbReference>
<dbReference type="GO" id="GO:0016987">
    <property type="term" value="F:sigma factor activity"/>
    <property type="evidence" value="ECO:0007669"/>
    <property type="project" value="UniProtKB-KW"/>
</dbReference>
<evidence type="ECO:0000259" key="5">
    <source>
        <dbReference type="Pfam" id="PF04542"/>
    </source>
</evidence>
<evidence type="ECO:0000256" key="1">
    <source>
        <dbReference type="ARBA" id="ARBA00010641"/>
    </source>
</evidence>
<dbReference type="GO" id="GO:0006352">
    <property type="term" value="P:DNA-templated transcription initiation"/>
    <property type="evidence" value="ECO:0007669"/>
    <property type="project" value="InterPro"/>
</dbReference>
<sequence length="195" mass="22241">MRNTLYETNEDTLLADLSSGLSSALEYIYMEFQPALVFFAGNLLQSDTIMLAEELVQDSFLKLYQRHDRFQTLNSLKAFLYITTRNACYNHLEKQKVRARHLQDYVHEYSDMEHSILLEMMHTETVRELLQAIDTLPPQCKAVINMLIHEDKSYAEIAEALGVTVSTVKNQKARAISLLRGKISGVGIALLLLSI</sequence>
<dbReference type="Gene3D" id="1.10.1740.10">
    <property type="match status" value="1"/>
</dbReference>
<dbReference type="Gene3D" id="1.10.10.10">
    <property type="entry name" value="Winged helix-like DNA-binding domain superfamily/Winged helix DNA-binding domain"/>
    <property type="match status" value="1"/>
</dbReference>
<evidence type="ECO:0000259" key="6">
    <source>
        <dbReference type="Pfam" id="PF08281"/>
    </source>
</evidence>
<dbReference type="PANTHER" id="PTHR43133:SF46">
    <property type="entry name" value="RNA POLYMERASE SIGMA-70 FACTOR ECF SUBFAMILY"/>
    <property type="match status" value="1"/>
</dbReference>
<dbReference type="OrthoDB" id="656273at2"/>
<comment type="caution">
    <text evidence="7">The sequence shown here is derived from an EMBL/GenBank/DDBJ whole genome shotgun (WGS) entry which is preliminary data.</text>
</comment>
<feature type="domain" description="RNA polymerase sigma-70 region 2" evidence="5">
    <location>
        <begin position="29"/>
        <end position="96"/>
    </location>
</feature>
<evidence type="ECO:0000256" key="4">
    <source>
        <dbReference type="ARBA" id="ARBA00023163"/>
    </source>
</evidence>